<feature type="binding site" evidence="8">
    <location>
        <position position="55"/>
    </location>
    <ligand>
        <name>pyruvate</name>
        <dbReference type="ChEBI" id="CHEBI:15361"/>
    </ligand>
</feature>
<dbReference type="NCBIfam" id="TIGR03249">
    <property type="entry name" value="KdgD"/>
    <property type="match status" value="1"/>
</dbReference>
<dbReference type="PIRSF" id="PIRSF001365">
    <property type="entry name" value="DHDPS"/>
    <property type="match status" value="1"/>
</dbReference>
<dbReference type="SUPFAM" id="SSF51569">
    <property type="entry name" value="Aldolase"/>
    <property type="match status" value="1"/>
</dbReference>
<dbReference type="NCBIfam" id="NF002958">
    <property type="entry name" value="PRK03620.1"/>
    <property type="match status" value="1"/>
</dbReference>
<comment type="catalytic activity">
    <reaction evidence="1 5">
        <text>5-dehydro-4-deoxy-D-glucarate + H(+) = 2,5-dioxopentanoate + CO2 + H2O</text>
        <dbReference type="Rhea" id="RHEA:24608"/>
        <dbReference type="ChEBI" id="CHEBI:15377"/>
        <dbReference type="ChEBI" id="CHEBI:15378"/>
        <dbReference type="ChEBI" id="CHEBI:16526"/>
        <dbReference type="ChEBI" id="CHEBI:42819"/>
        <dbReference type="ChEBI" id="CHEBI:58136"/>
        <dbReference type="EC" id="4.2.1.41"/>
    </reaction>
</comment>
<evidence type="ECO:0000256" key="2">
    <source>
        <dbReference type="ARBA" id="ARBA00004983"/>
    </source>
</evidence>
<dbReference type="InterPro" id="IPR017655">
    <property type="entry name" value="Dehydro-deoxyglucarate_dehyd"/>
</dbReference>
<dbReference type="GO" id="GO:0047448">
    <property type="term" value="F:5-dehydro-4-deoxyglucarate dehydratase activity"/>
    <property type="evidence" value="ECO:0007669"/>
    <property type="project" value="UniProtKB-UniRule"/>
</dbReference>
<evidence type="ECO:0000256" key="3">
    <source>
        <dbReference type="ARBA" id="ARBA00007592"/>
    </source>
</evidence>
<evidence type="ECO:0000256" key="6">
    <source>
        <dbReference type="PIRNR" id="PIRNR001365"/>
    </source>
</evidence>
<dbReference type="Proteomes" id="UP000571554">
    <property type="component" value="Unassembled WGS sequence"/>
</dbReference>
<dbReference type="InterPro" id="IPR013785">
    <property type="entry name" value="Aldolase_TIM"/>
</dbReference>
<evidence type="ECO:0000256" key="4">
    <source>
        <dbReference type="ARBA" id="ARBA00023239"/>
    </source>
</evidence>
<dbReference type="GO" id="GO:0042838">
    <property type="term" value="P:D-glucarate catabolic process"/>
    <property type="evidence" value="ECO:0007669"/>
    <property type="project" value="UniProtKB-UniRule"/>
</dbReference>
<accession>A0A7W9TWK2</accession>
<evidence type="ECO:0000256" key="1">
    <source>
        <dbReference type="ARBA" id="ARBA00001446"/>
    </source>
</evidence>
<dbReference type="GO" id="GO:0008840">
    <property type="term" value="F:4-hydroxy-tetrahydrodipicolinate synthase activity"/>
    <property type="evidence" value="ECO:0007669"/>
    <property type="project" value="TreeGrafter"/>
</dbReference>
<dbReference type="InterPro" id="IPR002220">
    <property type="entry name" value="DapA-like"/>
</dbReference>
<comment type="caution">
    <text evidence="9">The sequence shown here is derived from an EMBL/GenBank/DDBJ whole genome shotgun (WGS) entry which is preliminary data.</text>
</comment>
<feature type="active site" description="Proton donor/acceptor" evidence="7">
    <location>
        <position position="143"/>
    </location>
</feature>
<dbReference type="SMART" id="SM01130">
    <property type="entry name" value="DHDPS"/>
    <property type="match status" value="1"/>
</dbReference>
<dbReference type="RefSeq" id="WP_183724292.1">
    <property type="nucleotide sequence ID" value="NZ_JACHBW010000006.1"/>
</dbReference>
<dbReference type="EMBL" id="JACHBW010000006">
    <property type="protein sequence ID" value="MBB6102751.1"/>
    <property type="molecule type" value="Genomic_DNA"/>
</dbReference>
<dbReference type="AlphaFoldDB" id="A0A7W9TWK2"/>
<protein>
    <recommendedName>
        <fullName evidence="5">Probable 5-dehydro-4-deoxyglucarate dehydratase</fullName>
        <ecNumber evidence="5">4.2.1.41</ecNumber>
    </recommendedName>
    <alternativeName>
        <fullName evidence="5">5-keto-4-deoxy-glucarate dehydratase</fullName>
        <shortName evidence="5">KDGDH</shortName>
    </alternativeName>
</protein>
<comment type="similarity">
    <text evidence="3 5 6">Belongs to the DapA family.</text>
</comment>
<keyword evidence="4 5" id="KW-0456">Lyase</keyword>
<proteinExistence type="inferred from homology"/>
<dbReference type="PANTHER" id="PTHR12128:SF19">
    <property type="entry name" value="5-DEHYDRO-4-DEOXYGLUCARATE DEHYDRATASE 2-RELATED"/>
    <property type="match status" value="1"/>
</dbReference>
<organism evidence="9 10">
    <name type="scientific">Paraburkholderia bannensis</name>
    <dbReference type="NCBI Taxonomy" id="765414"/>
    <lineage>
        <taxon>Bacteria</taxon>
        <taxon>Pseudomonadati</taxon>
        <taxon>Pseudomonadota</taxon>
        <taxon>Betaproteobacteria</taxon>
        <taxon>Burkholderiales</taxon>
        <taxon>Burkholderiaceae</taxon>
        <taxon>Paraburkholderia</taxon>
    </lineage>
</organism>
<dbReference type="CDD" id="cd00951">
    <property type="entry name" value="KDGDH"/>
    <property type="match status" value="1"/>
</dbReference>
<name>A0A7W9TWK2_9BURK</name>
<evidence type="ECO:0000313" key="10">
    <source>
        <dbReference type="Proteomes" id="UP000571554"/>
    </source>
</evidence>
<evidence type="ECO:0000256" key="7">
    <source>
        <dbReference type="PIRSR" id="PIRSR001365-1"/>
    </source>
</evidence>
<dbReference type="PANTHER" id="PTHR12128">
    <property type="entry name" value="DIHYDRODIPICOLINATE SYNTHASE"/>
    <property type="match status" value="1"/>
</dbReference>
<sequence>MTTPQELKQIVSEGLLSFPVTDFDAQGNFRADTYAERLEWLAPYGASALFAAGGTGEFFSLTRSEYSQVIKTATETCKGKVPILAGAGGATRVAIEYAQEAERNGAQGILLMPHYLTEASQEGIAKHAEEVCKAVPKMGVIIYNRANSKLNADMLEQLADRCPNLIGFKDGVGEIEAMVTIRRRLGDRFSYLGGLPTAEVYAAAYKALGVPVYSSAVFNFIPKTAMDFYRAIAADDHATVGKLIDEFFLPYLAIRNRRAGYAVSIVKAGAKLVGHDAGPVRAPLIDLNEEELAQLDVLIKKLGAQ</sequence>
<reference evidence="9 10" key="1">
    <citation type="submission" date="2020-08" db="EMBL/GenBank/DDBJ databases">
        <title>Above-ground endophytic microbial communities from plants in different locations in the United States.</title>
        <authorList>
            <person name="Frank C."/>
        </authorList>
    </citation>
    <scope>NUCLEOTIDE SEQUENCE [LARGE SCALE GENOMIC DNA]</scope>
    <source>
        <strain evidence="9 10">WP4_2_2</strain>
    </source>
</reference>
<dbReference type="HAMAP" id="MF_00694">
    <property type="entry name" value="KDGDH"/>
    <property type="match status" value="1"/>
</dbReference>
<evidence type="ECO:0000313" key="9">
    <source>
        <dbReference type="EMBL" id="MBB6102751.1"/>
    </source>
</evidence>
<keyword evidence="10" id="KW-1185">Reference proteome</keyword>
<comment type="pathway">
    <text evidence="2 5">Carbohydrate acid metabolism; D-glucarate degradation; 2,5-dioxopentanoate from D-glucarate: step 2/2.</text>
</comment>
<feature type="active site" description="Schiff-base intermediate with substrate" evidence="7">
    <location>
        <position position="169"/>
    </location>
</feature>
<evidence type="ECO:0000256" key="5">
    <source>
        <dbReference type="HAMAP-Rule" id="MF_00694"/>
    </source>
</evidence>
<dbReference type="UniPathway" id="UPA00564">
    <property type="reaction ID" value="UER00628"/>
</dbReference>
<evidence type="ECO:0000256" key="8">
    <source>
        <dbReference type="PIRSR" id="PIRSR001365-2"/>
    </source>
</evidence>
<dbReference type="EC" id="4.2.1.41" evidence="5"/>
<dbReference type="Pfam" id="PF00701">
    <property type="entry name" value="DHDPS"/>
    <property type="match status" value="1"/>
</dbReference>
<dbReference type="Gene3D" id="3.20.20.70">
    <property type="entry name" value="Aldolase class I"/>
    <property type="match status" value="1"/>
</dbReference>
<gene>
    <name evidence="9" type="ORF">F4827_002603</name>
</gene>